<name>A0A1F5KU68_9BACT</name>
<dbReference type="AlphaFoldDB" id="A0A1F5KU68"/>
<dbReference type="EMBL" id="MFDM01000003">
    <property type="protein sequence ID" value="OGE44364.1"/>
    <property type="molecule type" value="Genomic_DNA"/>
</dbReference>
<evidence type="ECO:0000313" key="1">
    <source>
        <dbReference type="EMBL" id="OGE44364.1"/>
    </source>
</evidence>
<sequence length="68" mass="7850">MERLKKYRSPLLKDGRLRKGWEEIPMGPAKLDPLKPFSTPGLRMAGQPPRLGEVHIGIHHIRIFRRVA</sequence>
<comment type="caution">
    <text evidence="1">The sequence shown here is derived from an EMBL/GenBank/DDBJ whole genome shotgun (WGS) entry which is preliminary data.</text>
</comment>
<proteinExistence type="predicted"/>
<dbReference type="Proteomes" id="UP000178565">
    <property type="component" value="Unassembled WGS sequence"/>
</dbReference>
<evidence type="ECO:0000313" key="2">
    <source>
        <dbReference type="Proteomes" id="UP000178565"/>
    </source>
</evidence>
<dbReference type="STRING" id="1797785.A3B45_03755"/>
<protein>
    <submittedName>
        <fullName evidence="1">Uncharacterized protein</fullName>
    </submittedName>
</protein>
<accession>A0A1F5KU68</accession>
<gene>
    <name evidence="1" type="ORF">A3B45_03755</name>
</gene>
<reference evidence="1 2" key="1">
    <citation type="journal article" date="2016" name="Nat. Commun.">
        <title>Thousands of microbial genomes shed light on interconnected biogeochemical processes in an aquifer system.</title>
        <authorList>
            <person name="Anantharaman K."/>
            <person name="Brown C.T."/>
            <person name="Hug L.A."/>
            <person name="Sharon I."/>
            <person name="Castelle C.J."/>
            <person name="Probst A.J."/>
            <person name="Thomas B.C."/>
            <person name="Singh A."/>
            <person name="Wilkins M.J."/>
            <person name="Karaoz U."/>
            <person name="Brodie E.L."/>
            <person name="Williams K.H."/>
            <person name="Hubbard S.S."/>
            <person name="Banfield J.F."/>
        </authorList>
    </citation>
    <scope>NUCLEOTIDE SEQUENCE [LARGE SCALE GENOMIC DNA]</scope>
</reference>
<organism evidence="1 2">
    <name type="scientific">Candidatus Daviesbacteria bacterium RIFCSPLOWO2_01_FULL_39_12</name>
    <dbReference type="NCBI Taxonomy" id="1797785"/>
    <lineage>
        <taxon>Bacteria</taxon>
        <taxon>Candidatus Daviesiibacteriota</taxon>
    </lineage>
</organism>